<dbReference type="InterPro" id="IPR026870">
    <property type="entry name" value="Zinc_ribbon_dom"/>
</dbReference>
<feature type="domain" description="Zinc-ribbon" evidence="2">
    <location>
        <begin position="2"/>
        <end position="24"/>
    </location>
</feature>
<dbReference type="AlphaFoldDB" id="A0A1D3L2R6"/>
<evidence type="ECO:0000259" key="2">
    <source>
        <dbReference type="Pfam" id="PF13240"/>
    </source>
</evidence>
<proteinExistence type="predicted"/>
<dbReference type="STRING" id="118062.MCBB_1397"/>
<accession>A0A1D3L2R6</accession>
<feature type="transmembrane region" description="Helical" evidence="1">
    <location>
        <begin position="76"/>
        <end position="97"/>
    </location>
</feature>
<dbReference type="KEGG" id="mcub:MCBB_1397"/>
<keyword evidence="1" id="KW-0472">Membrane</keyword>
<keyword evidence="1" id="KW-0812">Transmembrane</keyword>
<dbReference type="Proteomes" id="UP000094707">
    <property type="component" value="Chromosome I"/>
</dbReference>
<dbReference type="RefSeq" id="WP_071907065.1">
    <property type="nucleotide sequence ID" value="NZ_LT607756.1"/>
</dbReference>
<feature type="transmembrane region" description="Helical" evidence="1">
    <location>
        <begin position="45"/>
        <end position="67"/>
    </location>
</feature>
<reference evidence="3 4" key="1">
    <citation type="submission" date="2016-08" db="EMBL/GenBank/DDBJ databases">
        <authorList>
            <person name="Seilhamer J.J."/>
        </authorList>
    </citation>
    <scope>NUCLEOTIDE SEQUENCE [LARGE SCALE GENOMIC DNA]</scope>
    <source>
        <strain evidence="3">Buetzberg</strain>
    </source>
</reference>
<dbReference type="GeneID" id="30412239"/>
<dbReference type="EMBL" id="LT607756">
    <property type="protein sequence ID" value="SCG85954.1"/>
    <property type="molecule type" value="Genomic_DNA"/>
</dbReference>
<organism evidence="3 4">
    <name type="scientific">Methanobacterium congolense</name>
    <dbReference type="NCBI Taxonomy" id="118062"/>
    <lineage>
        <taxon>Archaea</taxon>
        <taxon>Methanobacteriati</taxon>
        <taxon>Methanobacteriota</taxon>
        <taxon>Methanomada group</taxon>
        <taxon>Methanobacteria</taxon>
        <taxon>Methanobacteriales</taxon>
        <taxon>Methanobacteriaceae</taxon>
        <taxon>Methanobacterium</taxon>
    </lineage>
</organism>
<gene>
    <name evidence="3" type="ORF">MCBB_1397</name>
</gene>
<evidence type="ECO:0000313" key="4">
    <source>
        <dbReference type="Proteomes" id="UP000094707"/>
    </source>
</evidence>
<evidence type="ECO:0000256" key="1">
    <source>
        <dbReference type="SAM" id="Phobius"/>
    </source>
</evidence>
<dbReference type="OrthoDB" id="71372at2157"/>
<name>A0A1D3L2R6_9EURY</name>
<dbReference type="Pfam" id="PF13240">
    <property type="entry name" value="Zn_Ribbon_1"/>
    <property type="match status" value="1"/>
</dbReference>
<evidence type="ECO:0000313" key="3">
    <source>
        <dbReference type="EMBL" id="SCG85954.1"/>
    </source>
</evidence>
<sequence>MFCSKCGVTNDEDAVFCKECGSKLNSNNSQVVISKNTEVKGYTKVIGWISAFIFPPLGLVVGLYLLYHNANDNDSWFIFGIAFIISFLVILAILLNIEGNLSYISDLIPQMRVY</sequence>
<keyword evidence="4" id="KW-1185">Reference proteome</keyword>
<keyword evidence="1" id="KW-1133">Transmembrane helix</keyword>
<protein>
    <submittedName>
        <fullName evidence="3">Region of a membrane-bound protein predicted to be embedded in the membrane</fullName>
    </submittedName>
</protein>